<evidence type="ECO:0000256" key="1">
    <source>
        <dbReference type="ARBA" id="ARBA00004072"/>
    </source>
</evidence>
<evidence type="ECO:0000313" key="12">
    <source>
        <dbReference type="EMBL" id="AWT38877.1"/>
    </source>
</evidence>
<name>A0A2U9NP24_9STRA</name>
<dbReference type="RefSeq" id="YP_009496305.1">
    <property type="nucleotide sequence ID" value="NC_037998.1"/>
</dbReference>
<evidence type="ECO:0000256" key="4">
    <source>
        <dbReference type="ARBA" id="ARBA00011838"/>
    </source>
</evidence>
<keyword evidence="7 10" id="KW-0689">Ribosomal protein</keyword>
<evidence type="ECO:0000256" key="3">
    <source>
        <dbReference type="ARBA" id="ARBA00010618"/>
    </source>
</evidence>
<dbReference type="SUPFAM" id="SSF50104">
    <property type="entry name" value="Translation proteins SH3-like domain"/>
    <property type="match status" value="1"/>
</dbReference>
<feature type="domain" description="KOW" evidence="11">
    <location>
        <begin position="8"/>
        <end position="35"/>
    </location>
</feature>
<dbReference type="HAMAP" id="MF_01326_B">
    <property type="entry name" value="Ribosomal_uL24_B"/>
    <property type="match status" value="1"/>
</dbReference>
<keyword evidence="6 12" id="KW-0934">Plastid</keyword>
<protein>
    <recommendedName>
        <fullName evidence="9 10">Large ribosomal subunit protein uL24c</fullName>
    </recommendedName>
</protein>
<dbReference type="Pfam" id="PF00467">
    <property type="entry name" value="KOW"/>
    <property type="match status" value="1"/>
</dbReference>
<dbReference type="GO" id="GO:1990904">
    <property type="term" value="C:ribonucleoprotein complex"/>
    <property type="evidence" value="ECO:0007669"/>
    <property type="project" value="UniProtKB-KW"/>
</dbReference>
<dbReference type="InterPro" id="IPR014722">
    <property type="entry name" value="Rib_uL2_dom2"/>
</dbReference>
<dbReference type="InterPro" id="IPR003256">
    <property type="entry name" value="Ribosomal_uL24"/>
</dbReference>
<dbReference type="GO" id="GO:0003735">
    <property type="term" value="F:structural constituent of ribosome"/>
    <property type="evidence" value="ECO:0007669"/>
    <property type="project" value="InterPro"/>
</dbReference>
<comment type="subcellular location">
    <subcellularLocation>
        <location evidence="2 10">Plastid</location>
        <location evidence="2 10">Chloroplast</location>
    </subcellularLocation>
</comment>
<comment type="similarity">
    <text evidence="3 10">Belongs to the universal ribosomal protein uL24 family.</text>
</comment>
<dbReference type="InterPro" id="IPR057264">
    <property type="entry name" value="Ribosomal_uL24_C"/>
</dbReference>
<dbReference type="SMART" id="SM00739">
    <property type="entry name" value="KOW"/>
    <property type="match status" value="1"/>
</dbReference>
<dbReference type="InterPro" id="IPR041988">
    <property type="entry name" value="Ribosomal_uL24_KOW"/>
</dbReference>
<dbReference type="GO" id="GO:0009507">
    <property type="term" value="C:chloroplast"/>
    <property type="evidence" value="ECO:0007669"/>
    <property type="project" value="UniProtKB-SubCell"/>
</dbReference>
<dbReference type="InterPro" id="IPR008991">
    <property type="entry name" value="Translation_prot_SH3-like_sf"/>
</dbReference>
<dbReference type="NCBIfam" id="TIGR01079">
    <property type="entry name" value="rplX_bact"/>
    <property type="match status" value="1"/>
</dbReference>
<dbReference type="InterPro" id="IPR005824">
    <property type="entry name" value="KOW"/>
</dbReference>
<keyword evidence="10" id="KW-0699">rRNA-binding</keyword>
<dbReference type="GO" id="GO:0006412">
    <property type="term" value="P:translation"/>
    <property type="evidence" value="ECO:0007669"/>
    <property type="project" value="UniProtKB-UniRule"/>
</dbReference>
<dbReference type="GO" id="GO:0019843">
    <property type="term" value="F:rRNA binding"/>
    <property type="evidence" value="ECO:0007669"/>
    <property type="project" value="UniProtKB-UniRule"/>
</dbReference>
<dbReference type="PANTHER" id="PTHR12903">
    <property type="entry name" value="MITOCHONDRIAL RIBOSOMAL PROTEIN L24"/>
    <property type="match status" value="1"/>
</dbReference>
<keyword evidence="8 10" id="KW-0687">Ribonucleoprotein</keyword>
<evidence type="ECO:0000256" key="7">
    <source>
        <dbReference type="ARBA" id="ARBA00022980"/>
    </source>
</evidence>
<dbReference type="Gene3D" id="2.30.30.30">
    <property type="match status" value="1"/>
</dbReference>
<reference evidence="12" key="1">
    <citation type="journal article" date="2018" name="Adv. Bot. Res.">
        <title>Evolution of the Plastid Genomes in Diatoms.</title>
        <authorList>
            <person name="Yu M."/>
            <person name="Ashworth M.P."/>
            <person name="Hajrah N.H."/>
            <person name="Khiyami M.A."/>
            <person name="Sabir M.J."/>
            <person name="Alhebshi A.M."/>
            <person name="Al-Malki A.L."/>
            <person name="Sabir J.S.M."/>
            <person name="Theriot E.C."/>
            <person name="Jansen R.K."/>
        </authorList>
    </citation>
    <scope>NUCLEOTIDE SEQUENCE</scope>
</reference>
<evidence type="ECO:0000256" key="9">
    <source>
        <dbReference type="ARBA" id="ARBA00035282"/>
    </source>
</evidence>
<dbReference type="CDD" id="cd06089">
    <property type="entry name" value="KOW_RPL26"/>
    <property type="match status" value="1"/>
</dbReference>
<gene>
    <name evidence="10 12" type="primary">rpl24</name>
</gene>
<evidence type="ECO:0000256" key="2">
    <source>
        <dbReference type="ARBA" id="ARBA00004229"/>
    </source>
</evidence>
<dbReference type="GO" id="GO:0005840">
    <property type="term" value="C:ribosome"/>
    <property type="evidence" value="ECO:0007669"/>
    <property type="project" value="UniProtKB-KW"/>
</dbReference>
<organism evidence="12">
    <name type="scientific">Guinardia striata</name>
    <dbReference type="NCBI Taxonomy" id="1514137"/>
    <lineage>
        <taxon>Eukaryota</taxon>
        <taxon>Sar</taxon>
        <taxon>Stramenopiles</taxon>
        <taxon>Ochrophyta</taxon>
        <taxon>Bacillariophyta</taxon>
        <taxon>Coscinodiscophyceae</taxon>
        <taxon>Rhizosoleniophycidae</taxon>
        <taxon>Rhizosoleniales</taxon>
        <taxon>Rhizosoleniaceae</taxon>
        <taxon>Guinardia</taxon>
    </lineage>
</organism>
<dbReference type="GeneID" id="36958613"/>
<dbReference type="AlphaFoldDB" id="A0A2U9NP24"/>
<dbReference type="EMBL" id="MG755796">
    <property type="protein sequence ID" value="AWT38877.1"/>
    <property type="molecule type" value="Genomic_DNA"/>
</dbReference>
<evidence type="ECO:0000256" key="10">
    <source>
        <dbReference type="HAMAP-Rule" id="MF_01326"/>
    </source>
</evidence>
<sequence length="81" mass="9014">MSIKQKMHVLIGDNVTVISGSDKSKTGEVIKIYPNTGKIVVKGVNFKFKHVKPNKDNEVGEIKQFEAPIHHSNVKLNSKES</sequence>
<evidence type="ECO:0000256" key="5">
    <source>
        <dbReference type="ARBA" id="ARBA00022528"/>
    </source>
</evidence>
<accession>A0A2U9NP24</accession>
<keyword evidence="10" id="KW-0694">RNA-binding</keyword>
<evidence type="ECO:0000256" key="6">
    <source>
        <dbReference type="ARBA" id="ARBA00022640"/>
    </source>
</evidence>
<evidence type="ECO:0000256" key="8">
    <source>
        <dbReference type="ARBA" id="ARBA00023274"/>
    </source>
</evidence>
<geneLocation type="chloroplast" evidence="12"/>
<comment type="function">
    <text evidence="1 10">One of two assembly initiator proteins, it binds directly to the 5'-end of the 23S rRNA, where it nucleates assembly of the 50S subunit.</text>
</comment>
<evidence type="ECO:0000259" key="11">
    <source>
        <dbReference type="SMART" id="SM00739"/>
    </source>
</evidence>
<proteinExistence type="inferred from homology"/>
<keyword evidence="5 12" id="KW-0150">Chloroplast</keyword>
<dbReference type="Pfam" id="PF17136">
    <property type="entry name" value="ribosomal_L24"/>
    <property type="match status" value="1"/>
</dbReference>
<comment type="subunit">
    <text evidence="4 10">Part of the 50S ribosomal subunit.</text>
</comment>